<reference evidence="8" key="1">
    <citation type="submission" date="2021-10" db="EMBL/GenBank/DDBJ databases">
        <authorList>
            <person name="Piombo E."/>
        </authorList>
    </citation>
    <scope>NUCLEOTIDE SEQUENCE</scope>
</reference>
<evidence type="ECO:0000256" key="3">
    <source>
        <dbReference type="ARBA" id="ARBA00022989"/>
    </source>
</evidence>
<evidence type="ECO:0000256" key="4">
    <source>
        <dbReference type="ARBA" id="ARBA00023136"/>
    </source>
</evidence>
<feature type="transmembrane region" description="Helical" evidence="6">
    <location>
        <begin position="242"/>
        <end position="262"/>
    </location>
</feature>
<dbReference type="PANTHER" id="PTHR22911">
    <property type="entry name" value="ACYL-MALONYL CONDENSING ENZYME-RELATED"/>
    <property type="match status" value="1"/>
</dbReference>
<dbReference type="OrthoDB" id="306876at2759"/>
<accession>A0A9N9UBV4</accession>
<evidence type="ECO:0000256" key="2">
    <source>
        <dbReference type="ARBA" id="ARBA00022692"/>
    </source>
</evidence>
<keyword evidence="2 6" id="KW-0812">Transmembrane</keyword>
<feature type="transmembrane region" description="Helical" evidence="6">
    <location>
        <begin position="154"/>
        <end position="171"/>
    </location>
</feature>
<dbReference type="PANTHER" id="PTHR22911:SF6">
    <property type="entry name" value="SOLUTE CARRIER FAMILY 35 MEMBER G1"/>
    <property type="match status" value="1"/>
</dbReference>
<feature type="transmembrane region" description="Helical" evidence="6">
    <location>
        <begin position="361"/>
        <end position="379"/>
    </location>
</feature>
<feature type="region of interest" description="Disordered" evidence="5">
    <location>
        <begin position="382"/>
        <end position="408"/>
    </location>
</feature>
<feature type="transmembrane region" description="Helical" evidence="6">
    <location>
        <begin position="86"/>
        <end position="109"/>
    </location>
</feature>
<dbReference type="InterPro" id="IPR000620">
    <property type="entry name" value="EamA_dom"/>
</dbReference>
<evidence type="ECO:0000259" key="7">
    <source>
        <dbReference type="Pfam" id="PF00892"/>
    </source>
</evidence>
<keyword evidence="9" id="KW-1185">Reference proteome</keyword>
<sequence length="408" mass="44701">MVAHDSPRLPAPGRDDADPTAPLLQPTATDGENEQGHTDKPKSLLQGLREFYDKNFGLFLVFLAQFFASTMIMTTKLLETGFETKFHALQIIFVRMFSTAIIGSLWMMYKGVPGFPFGPRGVRRLLVIRGTAGTIGLFGLYYSLSYLDMSDATVITFLVPTLTAFVCWIALHEPFTVREALAGLLAFMGVLFIARPPYLFPSQHGDDSQENQSLTVDIYSPINIDRQGGIVPPEKASPAERAMAIACAILGAFAAATAYATIRVIGKRAHSLVSVNYFAVLGSVSSFAIIMIHPDLQFEIPQTVTQWLLLIFIGISGFLLQVLLTEGLQREKAGRATNLIYTQMIWALVFERIVWGTTPPITSFIGSGLIISGAVWISLQKKAPEPSKGQTTDEENTTPGTDEQEGRS</sequence>
<feature type="transmembrane region" description="Helical" evidence="6">
    <location>
        <begin position="304"/>
        <end position="324"/>
    </location>
</feature>
<protein>
    <recommendedName>
        <fullName evidence="7">EamA domain-containing protein</fullName>
    </recommendedName>
</protein>
<evidence type="ECO:0000313" key="9">
    <source>
        <dbReference type="Proteomes" id="UP000754883"/>
    </source>
</evidence>
<comment type="subcellular location">
    <subcellularLocation>
        <location evidence="1">Membrane</location>
        <topology evidence="1">Multi-pass membrane protein</topology>
    </subcellularLocation>
</comment>
<evidence type="ECO:0000256" key="1">
    <source>
        <dbReference type="ARBA" id="ARBA00004141"/>
    </source>
</evidence>
<comment type="caution">
    <text evidence="8">The sequence shown here is derived from an EMBL/GenBank/DDBJ whole genome shotgun (WGS) entry which is preliminary data.</text>
</comment>
<gene>
    <name evidence="8" type="ORF">CBYS24578_00017914</name>
</gene>
<dbReference type="InterPro" id="IPR037185">
    <property type="entry name" value="EmrE-like"/>
</dbReference>
<dbReference type="Proteomes" id="UP000754883">
    <property type="component" value="Unassembled WGS sequence"/>
</dbReference>
<dbReference type="GO" id="GO:0016020">
    <property type="term" value="C:membrane"/>
    <property type="evidence" value="ECO:0007669"/>
    <property type="project" value="UniProtKB-SubCell"/>
</dbReference>
<feature type="domain" description="EamA" evidence="7">
    <location>
        <begin position="245"/>
        <end position="378"/>
    </location>
</feature>
<feature type="transmembrane region" description="Helical" evidence="6">
    <location>
        <begin position="56"/>
        <end position="74"/>
    </location>
</feature>
<evidence type="ECO:0000313" key="8">
    <source>
        <dbReference type="EMBL" id="CAG9983825.1"/>
    </source>
</evidence>
<feature type="transmembrane region" description="Helical" evidence="6">
    <location>
        <begin position="121"/>
        <end position="142"/>
    </location>
</feature>
<feature type="region of interest" description="Disordered" evidence="5">
    <location>
        <begin position="1"/>
        <end position="40"/>
    </location>
</feature>
<dbReference type="AlphaFoldDB" id="A0A9N9UBV4"/>
<dbReference type="Pfam" id="PF00892">
    <property type="entry name" value="EamA"/>
    <property type="match status" value="2"/>
</dbReference>
<feature type="transmembrane region" description="Helical" evidence="6">
    <location>
        <begin position="180"/>
        <end position="198"/>
    </location>
</feature>
<feature type="transmembrane region" description="Helical" evidence="6">
    <location>
        <begin position="274"/>
        <end position="292"/>
    </location>
</feature>
<feature type="domain" description="EamA" evidence="7">
    <location>
        <begin position="56"/>
        <end position="194"/>
    </location>
</feature>
<dbReference type="EMBL" id="CABFNO020001373">
    <property type="protein sequence ID" value="CAG9983825.1"/>
    <property type="molecule type" value="Genomic_DNA"/>
</dbReference>
<keyword evidence="3 6" id="KW-1133">Transmembrane helix</keyword>
<name>A0A9N9UBV4_9HYPO</name>
<keyword evidence="4 6" id="KW-0472">Membrane</keyword>
<organism evidence="8 9">
    <name type="scientific">Clonostachys byssicola</name>
    <dbReference type="NCBI Taxonomy" id="160290"/>
    <lineage>
        <taxon>Eukaryota</taxon>
        <taxon>Fungi</taxon>
        <taxon>Dikarya</taxon>
        <taxon>Ascomycota</taxon>
        <taxon>Pezizomycotina</taxon>
        <taxon>Sordariomycetes</taxon>
        <taxon>Hypocreomycetidae</taxon>
        <taxon>Hypocreales</taxon>
        <taxon>Bionectriaceae</taxon>
        <taxon>Clonostachys</taxon>
    </lineage>
</organism>
<evidence type="ECO:0000256" key="5">
    <source>
        <dbReference type="SAM" id="MobiDB-lite"/>
    </source>
</evidence>
<dbReference type="SUPFAM" id="SSF103481">
    <property type="entry name" value="Multidrug resistance efflux transporter EmrE"/>
    <property type="match status" value="2"/>
</dbReference>
<evidence type="ECO:0000256" key="6">
    <source>
        <dbReference type="SAM" id="Phobius"/>
    </source>
</evidence>
<proteinExistence type="predicted"/>
<feature type="transmembrane region" description="Helical" evidence="6">
    <location>
        <begin position="336"/>
        <end position="355"/>
    </location>
</feature>